<dbReference type="Proteomes" id="UP001234297">
    <property type="component" value="Chromosome 2"/>
</dbReference>
<sequence>MVPFFPVSPPPQTPPDLPQQHKDEILQKSPTPKQKLEEGGGEDHRAEAKERRSGTDPTTHHSKDPSNGWVPCEQMKKKRCCMFSTPIPKQVEVEAMEVKGEQGEENEDDEKKSARDLCSKRSWSMKCGSAEAGSRPSSSSRDEGARWQEGKSAFPFKKRKVHHQWAKETIIGKEKTIKTKLKRTMTPKKLGEEEVEEEVAEDEEDRMEDDKSNVKKKWGSNGSVVMEGSRCSRVNGRGWRCCQQTLVGYSLCEHHLGKGRLRSMSSVRGCASPTLNNNRDEGDYDDGLLSFPPKMMHEVEDKAVGDEKEEEEDDEKLTSMVMNKRTKKKSGILKARSISSLLGETHLAATATLVPSNPLV</sequence>
<dbReference type="EMBL" id="CM056810">
    <property type="protein sequence ID" value="KAJ8646900.1"/>
    <property type="molecule type" value="Genomic_DNA"/>
</dbReference>
<name>A0ACC2MMG1_PERAE</name>
<organism evidence="1 2">
    <name type="scientific">Persea americana</name>
    <name type="common">Avocado</name>
    <dbReference type="NCBI Taxonomy" id="3435"/>
    <lineage>
        <taxon>Eukaryota</taxon>
        <taxon>Viridiplantae</taxon>
        <taxon>Streptophyta</taxon>
        <taxon>Embryophyta</taxon>
        <taxon>Tracheophyta</taxon>
        <taxon>Spermatophyta</taxon>
        <taxon>Magnoliopsida</taxon>
        <taxon>Magnoliidae</taxon>
        <taxon>Laurales</taxon>
        <taxon>Lauraceae</taxon>
        <taxon>Persea</taxon>
    </lineage>
</organism>
<accession>A0ACC2MMG1</accession>
<evidence type="ECO:0000313" key="1">
    <source>
        <dbReference type="EMBL" id="KAJ8646900.1"/>
    </source>
</evidence>
<reference evidence="1 2" key="1">
    <citation type="journal article" date="2022" name="Hortic Res">
        <title>A haplotype resolved chromosomal level avocado genome allows analysis of novel avocado genes.</title>
        <authorList>
            <person name="Nath O."/>
            <person name="Fletcher S.J."/>
            <person name="Hayward A."/>
            <person name="Shaw L.M."/>
            <person name="Masouleh A.K."/>
            <person name="Furtado A."/>
            <person name="Henry R.J."/>
            <person name="Mitter N."/>
        </authorList>
    </citation>
    <scope>NUCLEOTIDE SEQUENCE [LARGE SCALE GENOMIC DNA]</scope>
    <source>
        <strain evidence="2">cv. Hass</strain>
    </source>
</reference>
<keyword evidence="2" id="KW-1185">Reference proteome</keyword>
<comment type="caution">
    <text evidence="1">The sequence shown here is derived from an EMBL/GenBank/DDBJ whole genome shotgun (WGS) entry which is preliminary data.</text>
</comment>
<proteinExistence type="predicted"/>
<gene>
    <name evidence="1" type="ORF">MRB53_008648</name>
</gene>
<protein>
    <submittedName>
        <fullName evidence="1">Uncharacterized protein</fullName>
    </submittedName>
</protein>
<evidence type="ECO:0000313" key="2">
    <source>
        <dbReference type="Proteomes" id="UP001234297"/>
    </source>
</evidence>